<dbReference type="Pfam" id="PF07702">
    <property type="entry name" value="UTRA"/>
    <property type="match status" value="1"/>
</dbReference>
<dbReference type="InterPro" id="IPR000524">
    <property type="entry name" value="Tscrpt_reg_HTH_GntR"/>
</dbReference>
<dbReference type="SMART" id="SM00345">
    <property type="entry name" value="HTH_GNTR"/>
    <property type="match status" value="1"/>
</dbReference>
<dbReference type="PANTHER" id="PTHR44846:SF1">
    <property type="entry name" value="MANNOSYL-D-GLYCERATE TRANSPORT_METABOLISM SYSTEM REPRESSOR MNGR-RELATED"/>
    <property type="match status" value="1"/>
</dbReference>
<dbReference type="Gene3D" id="3.40.1410.10">
    <property type="entry name" value="Chorismate lyase-like"/>
    <property type="match status" value="1"/>
</dbReference>
<keyword evidence="2" id="KW-0238">DNA-binding</keyword>
<evidence type="ECO:0000313" key="6">
    <source>
        <dbReference type="Proteomes" id="UP000282818"/>
    </source>
</evidence>
<dbReference type="Pfam" id="PF00392">
    <property type="entry name" value="GntR"/>
    <property type="match status" value="1"/>
</dbReference>
<dbReference type="GO" id="GO:0045892">
    <property type="term" value="P:negative regulation of DNA-templated transcription"/>
    <property type="evidence" value="ECO:0007669"/>
    <property type="project" value="TreeGrafter"/>
</dbReference>
<gene>
    <name evidence="5" type="ORF">EOE65_04290</name>
</gene>
<dbReference type="GO" id="GO:0003700">
    <property type="term" value="F:DNA-binding transcription factor activity"/>
    <property type="evidence" value="ECO:0007669"/>
    <property type="project" value="InterPro"/>
</dbReference>
<feature type="domain" description="HTH gntR-type" evidence="4">
    <location>
        <begin position="5"/>
        <end position="73"/>
    </location>
</feature>
<dbReference type="Gene3D" id="1.10.10.10">
    <property type="entry name" value="Winged helix-like DNA-binding domain superfamily/Winged helix DNA-binding domain"/>
    <property type="match status" value="1"/>
</dbReference>
<organism evidence="5 6">
    <name type="scientific">Neptunomonas marina</name>
    <dbReference type="NCBI Taxonomy" id="1815562"/>
    <lineage>
        <taxon>Bacteria</taxon>
        <taxon>Pseudomonadati</taxon>
        <taxon>Pseudomonadota</taxon>
        <taxon>Gammaproteobacteria</taxon>
        <taxon>Oceanospirillales</taxon>
        <taxon>Oceanospirillaceae</taxon>
        <taxon>Neptunomonas</taxon>
    </lineage>
</organism>
<reference evidence="5 6" key="1">
    <citation type="submission" date="2019-01" db="EMBL/GenBank/DDBJ databases">
        <authorList>
            <person name="Chen W.-M."/>
        </authorList>
    </citation>
    <scope>NUCLEOTIDE SEQUENCE [LARGE SCALE GENOMIC DNA]</scope>
    <source>
        <strain evidence="5 6">HPM-16</strain>
    </source>
</reference>
<evidence type="ECO:0000256" key="3">
    <source>
        <dbReference type="ARBA" id="ARBA00023163"/>
    </source>
</evidence>
<dbReference type="InterPro" id="IPR011663">
    <property type="entry name" value="UTRA"/>
</dbReference>
<dbReference type="EMBL" id="SACQ01000001">
    <property type="protein sequence ID" value="RVU32882.1"/>
    <property type="molecule type" value="Genomic_DNA"/>
</dbReference>
<dbReference type="Proteomes" id="UP000282818">
    <property type="component" value="Unassembled WGS sequence"/>
</dbReference>
<dbReference type="AlphaFoldDB" id="A0A437QE92"/>
<dbReference type="PROSITE" id="PS50949">
    <property type="entry name" value="HTH_GNTR"/>
    <property type="match status" value="1"/>
</dbReference>
<protein>
    <submittedName>
        <fullName evidence="5">UTRA domain-containing protein</fullName>
    </submittedName>
</protein>
<dbReference type="InterPro" id="IPR036390">
    <property type="entry name" value="WH_DNA-bd_sf"/>
</dbReference>
<keyword evidence="3" id="KW-0804">Transcription</keyword>
<sequence length="239" mass="26982">MTSATASATHIMRCLRDEIRNGHLQPEDKLGSERILSERFSTSRVTIREALKKLESEGVVYRSNRRGWFVTSPRVKYDPSCPGFFMDYVAEQGFIPFSRLLSSELVPADSYLSELFEIPEGSDVACIERVRGADNRAVYVERIFLNRDLLPEIEQHDLTLSVSKVVKGEYGQEYAASDLDIRAATLSSQQAATLSAPANFTCLNIRRIVRNAQGRVFEVDFEAWRHDTVELSLSVIDTP</sequence>
<evidence type="ECO:0000256" key="2">
    <source>
        <dbReference type="ARBA" id="ARBA00023125"/>
    </source>
</evidence>
<dbReference type="PANTHER" id="PTHR44846">
    <property type="entry name" value="MANNOSYL-D-GLYCERATE TRANSPORT/METABOLISM SYSTEM REPRESSOR MNGR-RELATED"/>
    <property type="match status" value="1"/>
</dbReference>
<proteinExistence type="predicted"/>
<comment type="caution">
    <text evidence="5">The sequence shown here is derived from an EMBL/GenBank/DDBJ whole genome shotgun (WGS) entry which is preliminary data.</text>
</comment>
<dbReference type="RefSeq" id="WP_127693050.1">
    <property type="nucleotide sequence ID" value="NZ_SACQ01000001.1"/>
</dbReference>
<keyword evidence="6" id="KW-1185">Reference proteome</keyword>
<accession>A0A437QE92</accession>
<name>A0A437QE92_9GAMM</name>
<dbReference type="CDD" id="cd07377">
    <property type="entry name" value="WHTH_GntR"/>
    <property type="match status" value="1"/>
</dbReference>
<dbReference type="InterPro" id="IPR050679">
    <property type="entry name" value="Bact_HTH_transcr_reg"/>
</dbReference>
<dbReference type="InterPro" id="IPR028978">
    <property type="entry name" value="Chorismate_lyase_/UTRA_dom_sf"/>
</dbReference>
<evidence type="ECO:0000256" key="1">
    <source>
        <dbReference type="ARBA" id="ARBA00023015"/>
    </source>
</evidence>
<keyword evidence="1" id="KW-0805">Transcription regulation</keyword>
<dbReference type="PRINTS" id="PR00035">
    <property type="entry name" value="HTHGNTR"/>
</dbReference>
<dbReference type="InterPro" id="IPR036388">
    <property type="entry name" value="WH-like_DNA-bd_sf"/>
</dbReference>
<dbReference type="SMART" id="SM00866">
    <property type="entry name" value="UTRA"/>
    <property type="match status" value="1"/>
</dbReference>
<dbReference type="SUPFAM" id="SSF46785">
    <property type="entry name" value="Winged helix' DNA-binding domain"/>
    <property type="match status" value="1"/>
</dbReference>
<evidence type="ECO:0000313" key="5">
    <source>
        <dbReference type="EMBL" id="RVU32882.1"/>
    </source>
</evidence>
<evidence type="ECO:0000259" key="4">
    <source>
        <dbReference type="PROSITE" id="PS50949"/>
    </source>
</evidence>
<dbReference type="GO" id="GO:0003677">
    <property type="term" value="F:DNA binding"/>
    <property type="evidence" value="ECO:0007669"/>
    <property type="project" value="UniProtKB-KW"/>
</dbReference>
<dbReference type="SUPFAM" id="SSF64288">
    <property type="entry name" value="Chorismate lyase-like"/>
    <property type="match status" value="1"/>
</dbReference>